<evidence type="ECO:0000256" key="4">
    <source>
        <dbReference type="ARBA" id="ARBA00022777"/>
    </source>
</evidence>
<dbReference type="Pfam" id="PF00069">
    <property type="entry name" value="Pkinase"/>
    <property type="match status" value="1"/>
</dbReference>
<protein>
    <submittedName>
        <fullName evidence="7">CAMK family protein kinase</fullName>
    </submittedName>
</protein>
<keyword evidence="1" id="KW-0723">Serine/threonine-protein kinase</keyword>
<accession>X6NAY1</accession>
<keyword evidence="3" id="KW-0547">Nucleotide-binding</keyword>
<dbReference type="OrthoDB" id="4062651at2759"/>
<dbReference type="GO" id="GO:0005524">
    <property type="term" value="F:ATP binding"/>
    <property type="evidence" value="ECO:0007669"/>
    <property type="project" value="UniProtKB-KW"/>
</dbReference>
<keyword evidence="8" id="KW-1185">Reference proteome</keyword>
<feature type="domain" description="Protein kinase" evidence="6">
    <location>
        <begin position="28"/>
        <end position="209"/>
    </location>
</feature>
<name>X6NAY1_RETFI</name>
<proteinExistence type="predicted"/>
<evidence type="ECO:0000313" key="7">
    <source>
        <dbReference type="EMBL" id="ETO22904.1"/>
    </source>
</evidence>
<evidence type="ECO:0000313" key="8">
    <source>
        <dbReference type="Proteomes" id="UP000023152"/>
    </source>
</evidence>
<evidence type="ECO:0000256" key="2">
    <source>
        <dbReference type="ARBA" id="ARBA00022679"/>
    </source>
</evidence>
<dbReference type="PANTHER" id="PTHR24345:SF91">
    <property type="entry name" value="SERINE_THREONINE-PROTEIN KINASE PLK4"/>
    <property type="match status" value="1"/>
</dbReference>
<dbReference type="SUPFAM" id="SSF56112">
    <property type="entry name" value="Protein kinase-like (PK-like)"/>
    <property type="match status" value="1"/>
</dbReference>
<feature type="non-terminal residue" evidence="7">
    <location>
        <position position="209"/>
    </location>
</feature>
<evidence type="ECO:0000259" key="6">
    <source>
        <dbReference type="PROSITE" id="PS50011"/>
    </source>
</evidence>
<dbReference type="GO" id="GO:0005634">
    <property type="term" value="C:nucleus"/>
    <property type="evidence" value="ECO:0007669"/>
    <property type="project" value="TreeGrafter"/>
</dbReference>
<dbReference type="InterPro" id="IPR000719">
    <property type="entry name" value="Prot_kinase_dom"/>
</dbReference>
<evidence type="ECO:0000256" key="3">
    <source>
        <dbReference type="ARBA" id="ARBA00022741"/>
    </source>
</evidence>
<keyword evidence="5" id="KW-0067">ATP-binding</keyword>
<comment type="caution">
    <text evidence="7">The sequence shown here is derived from an EMBL/GenBank/DDBJ whole genome shotgun (WGS) entry which is preliminary data.</text>
</comment>
<dbReference type="PANTHER" id="PTHR24345">
    <property type="entry name" value="SERINE/THREONINE-PROTEIN KINASE PLK"/>
    <property type="match status" value="1"/>
</dbReference>
<evidence type="ECO:0000256" key="1">
    <source>
        <dbReference type="ARBA" id="ARBA00022527"/>
    </source>
</evidence>
<gene>
    <name evidence="7" type="ORF">RFI_14288</name>
</gene>
<dbReference type="Gene3D" id="1.10.510.10">
    <property type="entry name" value="Transferase(Phosphotransferase) domain 1"/>
    <property type="match status" value="1"/>
</dbReference>
<organism evidence="7 8">
    <name type="scientific">Reticulomyxa filosa</name>
    <dbReference type="NCBI Taxonomy" id="46433"/>
    <lineage>
        <taxon>Eukaryota</taxon>
        <taxon>Sar</taxon>
        <taxon>Rhizaria</taxon>
        <taxon>Retaria</taxon>
        <taxon>Foraminifera</taxon>
        <taxon>Monothalamids</taxon>
        <taxon>Reticulomyxidae</taxon>
        <taxon>Reticulomyxa</taxon>
    </lineage>
</organism>
<keyword evidence="4 7" id="KW-0418">Kinase</keyword>
<dbReference type="SMART" id="SM00220">
    <property type="entry name" value="S_TKc"/>
    <property type="match status" value="1"/>
</dbReference>
<dbReference type="PROSITE" id="PS50011">
    <property type="entry name" value="PROTEIN_KINASE_DOM"/>
    <property type="match status" value="1"/>
</dbReference>
<dbReference type="InterPro" id="IPR011009">
    <property type="entry name" value="Kinase-like_dom_sf"/>
</dbReference>
<evidence type="ECO:0000256" key="5">
    <source>
        <dbReference type="ARBA" id="ARBA00022840"/>
    </source>
</evidence>
<sequence>MLSLRWFSHNNASSAPTTPTVGGNAGRYQWNKKLADTLQGEIWLGKNTTTNKYVIIKVAIKQCVKNGVSKANNKVPEDFKNESRIHRMLTDHLKNDIRNEKVGPNEIGFVTCEHYFKDKTNYYLVMQYCKDGDLFDYISSHHKSAASKVQASSQEWIEQVRHLFRQMVKGVSYMHSYNIVHQDLSLENTMLFDLDSLCIKIIDFGVAKE</sequence>
<dbReference type="AlphaFoldDB" id="X6NAY1"/>
<dbReference type="GO" id="GO:0004674">
    <property type="term" value="F:protein serine/threonine kinase activity"/>
    <property type="evidence" value="ECO:0007669"/>
    <property type="project" value="UniProtKB-KW"/>
</dbReference>
<keyword evidence="2" id="KW-0808">Transferase</keyword>
<dbReference type="EMBL" id="ASPP01010378">
    <property type="protein sequence ID" value="ETO22904.1"/>
    <property type="molecule type" value="Genomic_DNA"/>
</dbReference>
<dbReference type="Proteomes" id="UP000023152">
    <property type="component" value="Unassembled WGS sequence"/>
</dbReference>
<reference evidence="7 8" key="1">
    <citation type="journal article" date="2013" name="Curr. Biol.">
        <title>The Genome of the Foraminiferan Reticulomyxa filosa.</title>
        <authorList>
            <person name="Glockner G."/>
            <person name="Hulsmann N."/>
            <person name="Schleicher M."/>
            <person name="Noegel A.A."/>
            <person name="Eichinger L."/>
            <person name="Gallinger C."/>
            <person name="Pawlowski J."/>
            <person name="Sierra R."/>
            <person name="Euteneuer U."/>
            <person name="Pillet L."/>
            <person name="Moustafa A."/>
            <person name="Platzer M."/>
            <person name="Groth M."/>
            <person name="Szafranski K."/>
            <person name="Schliwa M."/>
        </authorList>
    </citation>
    <scope>NUCLEOTIDE SEQUENCE [LARGE SCALE GENOMIC DNA]</scope>
</reference>